<comment type="caution">
    <text evidence="1">The sequence shown here is derived from an EMBL/GenBank/DDBJ whole genome shotgun (WGS) entry which is preliminary data.</text>
</comment>
<proteinExistence type="predicted"/>
<reference evidence="1" key="1">
    <citation type="submission" date="2020-03" db="EMBL/GenBank/DDBJ databases">
        <title>Hybrid Assembly of Korean Phytophthora infestans isolates.</title>
        <authorList>
            <person name="Prokchorchik M."/>
            <person name="Lee Y."/>
            <person name="Seo J."/>
            <person name="Cho J.-H."/>
            <person name="Park Y.-E."/>
            <person name="Jang D.-C."/>
            <person name="Im J.-S."/>
            <person name="Choi J.-G."/>
            <person name="Park H.-J."/>
            <person name="Lee G.-B."/>
            <person name="Lee Y.-G."/>
            <person name="Hong S.-Y."/>
            <person name="Cho K."/>
            <person name="Sohn K.H."/>
        </authorList>
    </citation>
    <scope>NUCLEOTIDE SEQUENCE</scope>
    <source>
        <strain evidence="1">KR_2_A2</strain>
    </source>
</reference>
<dbReference type="EMBL" id="JAACNO010000635">
    <property type="protein sequence ID" value="KAF4146239.1"/>
    <property type="molecule type" value="Genomic_DNA"/>
</dbReference>
<accession>A0A8S9V4Y3</accession>
<dbReference type="Proteomes" id="UP000704712">
    <property type="component" value="Unassembled WGS sequence"/>
</dbReference>
<name>A0A8S9V4Y3_PHYIN</name>
<dbReference type="AlphaFoldDB" id="A0A8S9V4Y3"/>
<organism evidence="1 2">
    <name type="scientific">Phytophthora infestans</name>
    <name type="common">Potato late blight agent</name>
    <name type="synonym">Botrytis infestans</name>
    <dbReference type="NCBI Taxonomy" id="4787"/>
    <lineage>
        <taxon>Eukaryota</taxon>
        <taxon>Sar</taxon>
        <taxon>Stramenopiles</taxon>
        <taxon>Oomycota</taxon>
        <taxon>Peronosporomycetes</taxon>
        <taxon>Peronosporales</taxon>
        <taxon>Peronosporaceae</taxon>
        <taxon>Phytophthora</taxon>
    </lineage>
</organism>
<sequence>MVGGHHALFTAPVPYPHSNLTTHGINTEVDALKEIWEIAMIDILRGDDAAFERTNRASVLAVVGDQELLQL</sequence>
<gene>
    <name evidence="1" type="ORF">GN958_ATG04577</name>
</gene>
<evidence type="ECO:0000313" key="2">
    <source>
        <dbReference type="Proteomes" id="UP000704712"/>
    </source>
</evidence>
<protein>
    <submittedName>
        <fullName evidence="1">Uncharacterized protein</fullName>
    </submittedName>
</protein>
<evidence type="ECO:0000313" key="1">
    <source>
        <dbReference type="EMBL" id="KAF4146239.1"/>
    </source>
</evidence>